<accession>A0ABU1KZ84</accession>
<keyword evidence="1" id="KW-0802">TPR repeat</keyword>
<dbReference type="Proteomes" id="UP001185254">
    <property type="component" value="Unassembled WGS sequence"/>
</dbReference>
<proteinExistence type="predicted"/>
<name>A0ABU1KZ84_9BURK</name>
<dbReference type="InterPro" id="IPR019734">
    <property type="entry name" value="TPR_rpt"/>
</dbReference>
<comment type="caution">
    <text evidence="2">The sequence shown here is derived from an EMBL/GenBank/DDBJ whole genome shotgun (WGS) entry which is preliminary data.</text>
</comment>
<dbReference type="InterPro" id="IPR011990">
    <property type="entry name" value="TPR-like_helical_dom_sf"/>
</dbReference>
<dbReference type="PROSITE" id="PS50005">
    <property type="entry name" value="TPR"/>
    <property type="match status" value="1"/>
</dbReference>
<evidence type="ECO:0000313" key="3">
    <source>
        <dbReference type="Proteomes" id="UP001185254"/>
    </source>
</evidence>
<protein>
    <submittedName>
        <fullName evidence="2">TolB-like protein/Tfp pilus assembly protein PilF</fullName>
    </submittedName>
</protein>
<dbReference type="SUPFAM" id="SSF48452">
    <property type="entry name" value="TPR-like"/>
    <property type="match status" value="1"/>
</dbReference>
<evidence type="ECO:0000256" key="1">
    <source>
        <dbReference type="PROSITE-ProRule" id="PRU00339"/>
    </source>
</evidence>
<reference evidence="2 3" key="1">
    <citation type="submission" date="2023-07" db="EMBL/GenBank/DDBJ databases">
        <title>Sorghum-associated microbial communities from plants grown in Nebraska, USA.</title>
        <authorList>
            <person name="Schachtman D."/>
        </authorList>
    </citation>
    <scope>NUCLEOTIDE SEQUENCE [LARGE SCALE GENOMIC DNA]</scope>
    <source>
        <strain evidence="2 3">DS1039</strain>
    </source>
</reference>
<feature type="repeat" description="TPR" evidence="1">
    <location>
        <begin position="398"/>
        <end position="431"/>
    </location>
</feature>
<sequence>MATQVTQSTLNIWAEINRIKTSPVFQSSSKLIRFLEFTVDEALQGRGHLLREQLIGIEVYGRSKTYDPRVDSVVRVEARRLREKLRKYYETVGSDARLKITYRTGAYIPEFADNPASETTVDQPVDVAVNRSASALYGEGDGACVAVVPFVALSNEEDVRVLAAALTDELVYQFSRSPGFRVAARSFLQLATLESGYLTAHPGDFGTHAAIHGTVQQYGKLFRITVEMSDSTGFVAWSERYDASTLDAHIIQEQIASSVLARLRVDDTRLRLMKVAPALGAVRIFGITARARRAIDENDPQAVSNALKQLTEISRRQSDCAQIFSAIADCHVELFRCGMSSQDDAYEAAKEAVDRAIALDRNSADANCSGASVQGWLRWNWKRAAKYLDIASEIGDSVRSHYLQGIYHSYGGQFDEAVDQLQRASLLDPFSQSVRTATARTLFLGRRYDALIATTERGRVQPDNVSTLRYIALACVLAGERDRAKSIIHRVQTLAYASSPNSLVAAELDAWFDEPRRATRALKDDKTPISARALLCVALGDHASAIAALDTVRKSRLPLALTFHLDPRFDGLRRIERFNQFVQSSREVLMHDRSHFDE</sequence>
<keyword evidence="3" id="KW-1185">Reference proteome</keyword>
<gene>
    <name evidence="2" type="ORF">J2776_002912</name>
</gene>
<evidence type="ECO:0000313" key="2">
    <source>
        <dbReference type="EMBL" id="MDR6376212.1"/>
    </source>
</evidence>
<dbReference type="RefSeq" id="WP_310066625.1">
    <property type="nucleotide sequence ID" value="NZ_JAVDQN010000002.1"/>
</dbReference>
<organism evidence="2 3">
    <name type="scientific">Paraburkholderia caledonica</name>
    <dbReference type="NCBI Taxonomy" id="134536"/>
    <lineage>
        <taxon>Bacteria</taxon>
        <taxon>Pseudomonadati</taxon>
        <taxon>Pseudomonadota</taxon>
        <taxon>Betaproteobacteria</taxon>
        <taxon>Burkholderiales</taxon>
        <taxon>Burkholderiaceae</taxon>
        <taxon>Paraburkholderia</taxon>
    </lineage>
</organism>
<dbReference type="EMBL" id="JAVDQN010000002">
    <property type="protein sequence ID" value="MDR6376212.1"/>
    <property type="molecule type" value="Genomic_DNA"/>
</dbReference>
<dbReference type="Gene3D" id="1.25.40.10">
    <property type="entry name" value="Tetratricopeptide repeat domain"/>
    <property type="match status" value="1"/>
</dbReference>